<dbReference type="Gene3D" id="2.60.120.200">
    <property type="match status" value="1"/>
</dbReference>
<protein>
    <recommendedName>
        <fullName evidence="3">Polysaccharide lyase-like protein</fullName>
    </recommendedName>
</protein>
<evidence type="ECO:0008006" key="3">
    <source>
        <dbReference type="Google" id="ProtNLM"/>
    </source>
</evidence>
<evidence type="ECO:0000313" key="1">
    <source>
        <dbReference type="EMBL" id="GIH14331.1"/>
    </source>
</evidence>
<sequence length="248" mass="27216">MPAFAPAAPQLLWSPSPSSDGLDAFEGIEADRANLHPGRKYVYVEGDHYRFDIYKDDLDSTGDGDRQRTESKGMVTDGDYLSMHDGETWSITYEMYIPSTLHGTSHFTHIFQLKTVATNGGPWITLSPSRSGSTEILRAQADSTSGNPAIATTNLAPLRDKWITVQWTFTIGAKGTARFVARNGTGSSAPVVVDGTKSNLNIPDQDDRVRPKWGIYRSIESASSDIIDTHLLIRNYRGYRGTGTLPTS</sequence>
<name>A0A8J3QSN9_9ACTN</name>
<dbReference type="Proteomes" id="UP000642748">
    <property type="component" value="Unassembled WGS sequence"/>
</dbReference>
<gene>
    <name evidence="1" type="ORF">Raf01_25030</name>
</gene>
<reference evidence="1" key="1">
    <citation type="submission" date="2021-01" db="EMBL/GenBank/DDBJ databases">
        <title>Whole genome shotgun sequence of Rugosimonospora africana NBRC 104875.</title>
        <authorList>
            <person name="Komaki H."/>
            <person name="Tamura T."/>
        </authorList>
    </citation>
    <scope>NUCLEOTIDE SEQUENCE</scope>
    <source>
        <strain evidence="1">NBRC 104875</strain>
    </source>
</reference>
<evidence type="ECO:0000313" key="2">
    <source>
        <dbReference type="Proteomes" id="UP000642748"/>
    </source>
</evidence>
<dbReference type="EMBL" id="BONZ01000023">
    <property type="protein sequence ID" value="GIH14331.1"/>
    <property type="molecule type" value="Genomic_DNA"/>
</dbReference>
<dbReference type="AlphaFoldDB" id="A0A8J3QSN9"/>
<organism evidence="1 2">
    <name type="scientific">Rugosimonospora africana</name>
    <dbReference type="NCBI Taxonomy" id="556532"/>
    <lineage>
        <taxon>Bacteria</taxon>
        <taxon>Bacillati</taxon>
        <taxon>Actinomycetota</taxon>
        <taxon>Actinomycetes</taxon>
        <taxon>Micromonosporales</taxon>
        <taxon>Micromonosporaceae</taxon>
        <taxon>Rugosimonospora</taxon>
    </lineage>
</organism>
<proteinExistence type="predicted"/>
<keyword evidence="2" id="KW-1185">Reference proteome</keyword>
<comment type="caution">
    <text evidence="1">The sequence shown here is derived from an EMBL/GenBank/DDBJ whole genome shotgun (WGS) entry which is preliminary data.</text>
</comment>
<accession>A0A8J3QSN9</accession>